<keyword evidence="3" id="KW-1185">Reference proteome</keyword>
<keyword evidence="1" id="KW-0472">Membrane</keyword>
<organism evidence="2 3">
    <name type="scientific">Sordaria macrospora (strain ATCC MYA-333 / DSM 997 / K(L3346) / K-hell)</name>
    <dbReference type="NCBI Taxonomy" id="771870"/>
    <lineage>
        <taxon>Eukaryota</taxon>
        <taxon>Fungi</taxon>
        <taxon>Dikarya</taxon>
        <taxon>Ascomycota</taxon>
        <taxon>Pezizomycotina</taxon>
        <taxon>Sordariomycetes</taxon>
        <taxon>Sordariomycetidae</taxon>
        <taxon>Sordariales</taxon>
        <taxon>Sordariaceae</taxon>
        <taxon>Sordaria</taxon>
    </lineage>
</organism>
<evidence type="ECO:0000313" key="2">
    <source>
        <dbReference type="EMBL" id="CCC14796.1"/>
    </source>
</evidence>
<dbReference type="InParanoid" id="F7WD49"/>
<proteinExistence type="predicted"/>
<name>F7WD49_SORMK</name>
<dbReference type="Proteomes" id="UP000001881">
    <property type="component" value="Unassembled WGS sequence"/>
</dbReference>
<dbReference type="HOGENOM" id="CLU_1066230_0_0_1"/>
<evidence type="ECO:0000256" key="1">
    <source>
        <dbReference type="SAM" id="Phobius"/>
    </source>
</evidence>
<keyword evidence="1" id="KW-0812">Transmembrane</keyword>
<accession>F7WD49</accession>
<keyword evidence="2" id="KW-0496">Mitochondrion</keyword>
<sequence length="261" mass="29400">MLFFNLQITLFRRFLNRCAREMAIFRHILAELIQILLDESLNRDLWSTVRGQQALAVLIPILSYFSGLIRRFFESLHWLLGGYVNAAGLTNRNPLLDHIDYVSIFNPNYTPGNTLNVLRRELFQEATLNNLSDLVSYLNSGIPNEVLESIGINGVSFGLEMIFWLGLGVSIISAILVPFSGAAGIISDYGILSSVFELLGNLSSNNDLVRNDFRVLLTIFSELPSWLTEGIGTEIGSIFREVNSNSHTVKDFLRQFRPPDL</sequence>
<gene>
    <name evidence="2" type="ORF">SMAC_12680</name>
</gene>
<dbReference type="AlphaFoldDB" id="F7WD49"/>
<keyword evidence="1" id="KW-1133">Transmembrane helix</keyword>
<comment type="caution">
    <text evidence="2">The sequence shown here is derived from an EMBL/GenBank/DDBJ whole genome shotgun (WGS) entry which is preliminary data.</text>
</comment>
<dbReference type="VEuPathDB" id="FungiDB:SMAC_12680"/>
<geneLocation type="mitochondrion" evidence="2"/>
<evidence type="ECO:0000313" key="3">
    <source>
        <dbReference type="Proteomes" id="UP000001881"/>
    </source>
</evidence>
<protein>
    <submittedName>
        <fullName evidence="2">WGS project CABT00000000 data, contig 2.1583</fullName>
    </submittedName>
</protein>
<dbReference type="EMBL" id="CABT02001583">
    <property type="protein sequence ID" value="CCC14796.1"/>
    <property type="molecule type" value="Genomic_DNA"/>
</dbReference>
<feature type="transmembrane region" description="Helical" evidence="1">
    <location>
        <begin position="161"/>
        <end position="186"/>
    </location>
</feature>
<reference evidence="2 3" key="1">
    <citation type="journal article" date="2010" name="PLoS Genet.">
        <title>De novo assembly of a 40 Mb eukaryotic genome from short sequence reads: Sordaria macrospora, a model organism for fungal morphogenesis.</title>
        <authorList>
            <person name="Nowrousian M."/>
            <person name="Stajich J."/>
            <person name="Chu M."/>
            <person name="Engh I."/>
            <person name="Espagne E."/>
            <person name="Halliday K."/>
            <person name="Kamerewerd J."/>
            <person name="Kempken F."/>
            <person name="Knab B."/>
            <person name="Kuo H.C."/>
            <person name="Osiewacz H.D."/>
            <person name="Poeggeler S."/>
            <person name="Read N."/>
            <person name="Seiler S."/>
            <person name="Smith K."/>
            <person name="Zickler D."/>
            <person name="Kueck U."/>
            <person name="Freitag M."/>
        </authorList>
    </citation>
    <scope>NUCLEOTIDE SEQUENCE [LARGE SCALE GENOMIC DNA]</scope>
    <source>
        <strain evidence="3">ATCC MYA-333 / DSM 997 / K(L3346) / K-hell</strain>
        <tissue evidence="2">Mycelium</tissue>
    </source>
</reference>